<dbReference type="PANTHER" id="PTHR23542">
    <property type="match status" value="1"/>
</dbReference>
<dbReference type="KEGG" id="svt:SVTN_30790"/>
<feature type="transmembrane region" description="Helical" evidence="1">
    <location>
        <begin position="352"/>
        <end position="372"/>
    </location>
</feature>
<dbReference type="RefSeq" id="WP_041132024.1">
    <property type="nucleotide sequence ID" value="NZ_CP010407.1"/>
</dbReference>
<keyword evidence="1" id="KW-0812">Transmembrane</keyword>
<keyword evidence="3" id="KW-1185">Reference proteome</keyword>
<evidence type="ECO:0000313" key="2">
    <source>
        <dbReference type="EMBL" id="AJF68097.1"/>
    </source>
</evidence>
<feature type="transmembrane region" description="Helical" evidence="1">
    <location>
        <begin position="27"/>
        <end position="48"/>
    </location>
</feature>
<keyword evidence="1" id="KW-0472">Membrane</keyword>
<dbReference type="EMBL" id="CP010407">
    <property type="protein sequence ID" value="AJF68097.1"/>
    <property type="molecule type" value="Genomic_DNA"/>
</dbReference>
<dbReference type="Pfam" id="PF07690">
    <property type="entry name" value="MFS_1"/>
    <property type="match status" value="1"/>
</dbReference>
<protein>
    <submittedName>
        <fullName evidence="2">Membrane protein</fullName>
    </submittedName>
</protein>
<evidence type="ECO:0000256" key="1">
    <source>
        <dbReference type="SAM" id="Phobius"/>
    </source>
</evidence>
<reference evidence="2 3" key="1">
    <citation type="submission" date="2014-12" db="EMBL/GenBank/DDBJ databases">
        <title>Complete genome sequence of Streptomyces vietnamensis strain GIMV4.0001, a genetic manipulable producer of the benzoisochromanequinone antibiotic granaticin.</title>
        <authorList>
            <person name="Deng M.R."/>
            <person name="Guo J."/>
            <person name="Ma L.Y."/>
            <person name="Feng G.D."/>
            <person name="Mo C.Y."/>
            <person name="Zhu H.H."/>
        </authorList>
    </citation>
    <scope>NUCLEOTIDE SEQUENCE [LARGE SCALE GENOMIC DNA]</scope>
    <source>
        <strain evidence="3">GIMV4.0001</strain>
    </source>
</reference>
<feature type="transmembrane region" description="Helical" evidence="1">
    <location>
        <begin position="54"/>
        <end position="77"/>
    </location>
</feature>
<dbReference type="Proteomes" id="UP000031774">
    <property type="component" value="Chromosome"/>
</dbReference>
<organism evidence="2 3">
    <name type="scientific">Streptomyces vietnamensis</name>
    <dbReference type="NCBI Taxonomy" id="362257"/>
    <lineage>
        <taxon>Bacteria</taxon>
        <taxon>Bacillati</taxon>
        <taxon>Actinomycetota</taxon>
        <taxon>Actinomycetes</taxon>
        <taxon>Kitasatosporales</taxon>
        <taxon>Streptomycetaceae</taxon>
        <taxon>Streptomyces</taxon>
    </lineage>
</organism>
<dbReference type="STRING" id="362257.SVTN_30790"/>
<feature type="transmembrane region" description="Helical" evidence="1">
    <location>
        <begin position="185"/>
        <end position="208"/>
    </location>
</feature>
<keyword evidence="1" id="KW-1133">Transmembrane helix</keyword>
<dbReference type="InterPro" id="IPR011701">
    <property type="entry name" value="MFS"/>
</dbReference>
<dbReference type="Gene3D" id="1.20.1250.20">
    <property type="entry name" value="MFS general substrate transporter like domains"/>
    <property type="match status" value="2"/>
</dbReference>
<feature type="transmembrane region" description="Helical" evidence="1">
    <location>
        <begin position="89"/>
        <end position="108"/>
    </location>
</feature>
<dbReference type="GO" id="GO:0022857">
    <property type="term" value="F:transmembrane transporter activity"/>
    <property type="evidence" value="ECO:0007669"/>
    <property type="project" value="InterPro"/>
</dbReference>
<feature type="transmembrane region" description="Helical" evidence="1">
    <location>
        <begin position="292"/>
        <end position="312"/>
    </location>
</feature>
<feature type="transmembrane region" description="Helical" evidence="1">
    <location>
        <begin position="378"/>
        <end position="400"/>
    </location>
</feature>
<evidence type="ECO:0000313" key="3">
    <source>
        <dbReference type="Proteomes" id="UP000031774"/>
    </source>
</evidence>
<dbReference type="InterPro" id="IPR036259">
    <property type="entry name" value="MFS_trans_sf"/>
</dbReference>
<dbReference type="SUPFAM" id="SSF103473">
    <property type="entry name" value="MFS general substrate transporter"/>
    <property type="match status" value="1"/>
</dbReference>
<name>A0A0B5IC71_9ACTN</name>
<dbReference type="PANTHER" id="PTHR23542:SF1">
    <property type="entry name" value="MAJOR FACILITATOR SUPERFAMILY (MFS) PROFILE DOMAIN-CONTAINING PROTEIN"/>
    <property type="match status" value="1"/>
</dbReference>
<feature type="transmembrane region" description="Helical" evidence="1">
    <location>
        <begin position="266"/>
        <end position="285"/>
    </location>
</feature>
<proteinExistence type="predicted"/>
<feature type="transmembrane region" description="Helical" evidence="1">
    <location>
        <begin position="114"/>
        <end position="139"/>
    </location>
</feature>
<sequence>MSVTSPVHSPAPTYAAVLRTPHARRTFGAALLGRLSYGTAPLSLILSVKASTGSYAAAGTVMAAFGLTGVLLSPARAALVDRFGPRRTLVPLATAYALLLTVLAVATARPTTPALALVVLASCAGGLTPPLGPVTRALWSAMLPDRELLRRAYSLDTVAEELLFVTGPLLVGLLLRYAAAPAGLAVSAGLVLTGTLALVTSPAVRGGAGEREPGAPERAAVRRGAPGPGLLGAAVVAAAVGMCLGAVELLVIAFADGHHRPGAVPWAMAALSAGSAVGGLVYGAVRWRASTAVRLSVLALCLGAVLAATGLSPHPYALIGWVALGGLFTAPAITSAYLLADESVGAGQRTRAGAWVNTAFNAGTTVATAGAGLLVGRLPLSVCFAVAALPAVLAAVGTLVPAGVRARPGSAGRVEPVQ</sequence>
<dbReference type="AlphaFoldDB" id="A0A0B5IC71"/>
<gene>
    <name evidence="2" type="ORF">SVTN_30790</name>
</gene>
<feature type="transmembrane region" description="Helical" evidence="1">
    <location>
        <begin position="229"/>
        <end position="254"/>
    </location>
</feature>
<dbReference type="HOGENOM" id="CLU_033532_3_0_11"/>
<feature type="transmembrane region" description="Helical" evidence="1">
    <location>
        <begin position="318"/>
        <end position="340"/>
    </location>
</feature>
<accession>A0A0B5IC71</accession>